<evidence type="ECO:0000313" key="1">
    <source>
        <dbReference type="EMBL" id="NYH96121.1"/>
    </source>
</evidence>
<keyword evidence="2" id="KW-1185">Reference proteome</keyword>
<organism evidence="1 2">
    <name type="scientific">Novosphingobium marinum</name>
    <dbReference type="NCBI Taxonomy" id="1514948"/>
    <lineage>
        <taxon>Bacteria</taxon>
        <taxon>Pseudomonadati</taxon>
        <taxon>Pseudomonadota</taxon>
        <taxon>Alphaproteobacteria</taxon>
        <taxon>Sphingomonadales</taxon>
        <taxon>Sphingomonadaceae</taxon>
        <taxon>Novosphingobium</taxon>
    </lineage>
</organism>
<gene>
    <name evidence="1" type="ORF">FHS75_002453</name>
</gene>
<protein>
    <submittedName>
        <fullName evidence="1">Uncharacterized protein</fullName>
    </submittedName>
</protein>
<proteinExistence type="predicted"/>
<name>A0A7Y9Y009_9SPHN</name>
<dbReference type="AlphaFoldDB" id="A0A7Y9Y009"/>
<reference evidence="1 2" key="1">
    <citation type="submission" date="2020-07" db="EMBL/GenBank/DDBJ databases">
        <title>Genomic Encyclopedia of Type Strains, Phase IV (KMG-IV): sequencing the most valuable type-strain genomes for metagenomic binning, comparative biology and taxonomic classification.</title>
        <authorList>
            <person name="Goeker M."/>
        </authorList>
    </citation>
    <scope>NUCLEOTIDE SEQUENCE [LARGE SCALE GENOMIC DNA]</scope>
    <source>
        <strain evidence="1 2">DSM 29043</strain>
    </source>
</reference>
<dbReference type="Proteomes" id="UP000522081">
    <property type="component" value="Unassembled WGS sequence"/>
</dbReference>
<sequence>MPENFKIRFRGWTGLDFSTARKITIPQRKPPSMGEETVLGGAITALSAAGNQKGRIAQQARDRIGAGANLELLGRIPGALMPSVRDYTFTEGLTGGGGAGVAYSLGGGIYMWRKHPGFDIGLYGSISIGLVTNIGGSGGVQIGYLFGPAPSVLAGDSIAISVTVDAGIVSIGGSLLLTAPPGGLTPTPTTGGISGRVGSMLSALAAAGRYTPQVVGVAYTISAGISVLPIDISVMPGRTWTRSIVSR</sequence>
<accession>A0A7Y9Y009</accession>
<dbReference type="RefSeq" id="WP_179407966.1">
    <property type="nucleotide sequence ID" value="NZ_BMGF01000004.1"/>
</dbReference>
<evidence type="ECO:0000313" key="2">
    <source>
        <dbReference type="Proteomes" id="UP000522081"/>
    </source>
</evidence>
<comment type="caution">
    <text evidence="1">The sequence shown here is derived from an EMBL/GenBank/DDBJ whole genome shotgun (WGS) entry which is preliminary data.</text>
</comment>
<dbReference type="EMBL" id="JACBZF010000004">
    <property type="protein sequence ID" value="NYH96121.1"/>
    <property type="molecule type" value="Genomic_DNA"/>
</dbReference>